<evidence type="ECO:0000256" key="1">
    <source>
        <dbReference type="ARBA" id="ARBA00004651"/>
    </source>
</evidence>
<organism evidence="8 9">
    <name type="scientific">Rhodococcoides kroppenstedtii</name>
    <dbReference type="NCBI Taxonomy" id="293050"/>
    <lineage>
        <taxon>Bacteria</taxon>
        <taxon>Bacillati</taxon>
        <taxon>Actinomycetota</taxon>
        <taxon>Actinomycetes</taxon>
        <taxon>Mycobacteriales</taxon>
        <taxon>Nocardiaceae</taxon>
        <taxon>Rhodococcoides</taxon>
    </lineage>
</organism>
<dbReference type="InterPro" id="IPR011701">
    <property type="entry name" value="MFS"/>
</dbReference>
<feature type="transmembrane region" description="Helical" evidence="6">
    <location>
        <begin position="283"/>
        <end position="303"/>
    </location>
</feature>
<dbReference type="RefSeq" id="WP_068360782.1">
    <property type="nucleotide sequence ID" value="NZ_FOJN01000007.1"/>
</dbReference>
<dbReference type="GO" id="GO:0022857">
    <property type="term" value="F:transmembrane transporter activity"/>
    <property type="evidence" value="ECO:0007669"/>
    <property type="project" value="InterPro"/>
</dbReference>
<evidence type="ECO:0000256" key="6">
    <source>
        <dbReference type="SAM" id="Phobius"/>
    </source>
</evidence>
<protein>
    <submittedName>
        <fullName evidence="8">Predicted arabinose efflux permease, MFS family</fullName>
    </submittedName>
</protein>
<dbReference type="EMBL" id="FOJN01000007">
    <property type="protein sequence ID" value="SFA52307.1"/>
    <property type="molecule type" value="Genomic_DNA"/>
</dbReference>
<accession>A0A1I0TKV3</accession>
<evidence type="ECO:0000256" key="5">
    <source>
        <dbReference type="ARBA" id="ARBA00023136"/>
    </source>
</evidence>
<evidence type="ECO:0000256" key="2">
    <source>
        <dbReference type="ARBA" id="ARBA00022475"/>
    </source>
</evidence>
<dbReference type="GO" id="GO:0005886">
    <property type="term" value="C:plasma membrane"/>
    <property type="evidence" value="ECO:0007669"/>
    <property type="project" value="UniProtKB-SubCell"/>
</dbReference>
<evidence type="ECO:0000313" key="8">
    <source>
        <dbReference type="EMBL" id="SFA52307.1"/>
    </source>
</evidence>
<dbReference type="SUPFAM" id="SSF103473">
    <property type="entry name" value="MFS general substrate transporter"/>
    <property type="match status" value="1"/>
</dbReference>
<name>A0A1I0TKV3_9NOCA</name>
<evidence type="ECO:0000259" key="7">
    <source>
        <dbReference type="PROSITE" id="PS50850"/>
    </source>
</evidence>
<keyword evidence="2" id="KW-1003">Cell membrane</keyword>
<evidence type="ECO:0000256" key="3">
    <source>
        <dbReference type="ARBA" id="ARBA00022692"/>
    </source>
</evidence>
<keyword evidence="5 6" id="KW-0472">Membrane</keyword>
<dbReference type="InterPro" id="IPR050189">
    <property type="entry name" value="MFS_Efflux_Transporters"/>
</dbReference>
<dbReference type="AlphaFoldDB" id="A0A1I0TKV3"/>
<feature type="transmembrane region" description="Helical" evidence="6">
    <location>
        <begin position="373"/>
        <end position="393"/>
    </location>
</feature>
<sequence length="415" mass="41553">MLTGSPAPAGAQRSSTPALLVLAATAFVYVTAETLPVGLLPEMSGDLGVSEAAVGLLLTFYAYAVAVVTLPLMAAVRSWNRRTVVVGTAAALAVSQLVSAVAVGYPMLVAARLICAATHGVFWAVVAPVAASLVVPGRRGKAIALVYAGTSLALVAGNPLTSALGQWAGWRVAAATLGVIGLIITLALARLLPTLPSAPRADRRTSGGRTRVAPALVLLCGVTLLAVLGHFAGYTYFALIVERALGSTGGAVSVMLFVYGLAGVVGIWLIGRTYDRRPWLSSVVVLSTVTAAVGVLLLLLAVPTGATPVLAVAAIALWGLAFTTIPVCIQSAVLHSAPAGSADAYSAVYVVTFQVGIATGALIGGGLIDALSITAVLVFAVAVLIPATVAVVAGRSAFPAPARTSAPASAPASVP</sequence>
<gene>
    <name evidence="8" type="ORF">SAMN05444374_107128</name>
</gene>
<evidence type="ECO:0000313" key="9">
    <source>
        <dbReference type="Proteomes" id="UP000182054"/>
    </source>
</evidence>
<dbReference type="InterPro" id="IPR020846">
    <property type="entry name" value="MFS_dom"/>
</dbReference>
<dbReference type="CDD" id="cd17324">
    <property type="entry name" value="MFS_NepI_like"/>
    <property type="match status" value="1"/>
</dbReference>
<dbReference type="Gene3D" id="1.20.1250.20">
    <property type="entry name" value="MFS general substrate transporter like domains"/>
    <property type="match status" value="1"/>
</dbReference>
<reference evidence="8 9" key="1">
    <citation type="submission" date="2016-10" db="EMBL/GenBank/DDBJ databases">
        <authorList>
            <person name="de Groot N.N."/>
        </authorList>
    </citation>
    <scope>NUCLEOTIDE SEQUENCE [LARGE SCALE GENOMIC DNA]</scope>
    <source>
        <strain evidence="8 9">DSM 44908</strain>
    </source>
</reference>
<dbReference type="PANTHER" id="PTHR43124">
    <property type="entry name" value="PURINE EFFLUX PUMP PBUE"/>
    <property type="match status" value="1"/>
</dbReference>
<dbReference type="OrthoDB" id="4427197at2"/>
<feature type="transmembrane region" description="Helical" evidence="6">
    <location>
        <begin position="346"/>
        <end position="367"/>
    </location>
</feature>
<feature type="transmembrane region" description="Helical" evidence="6">
    <location>
        <begin position="249"/>
        <end position="271"/>
    </location>
</feature>
<feature type="transmembrane region" description="Helical" evidence="6">
    <location>
        <begin position="56"/>
        <end position="76"/>
    </location>
</feature>
<evidence type="ECO:0000256" key="4">
    <source>
        <dbReference type="ARBA" id="ARBA00022989"/>
    </source>
</evidence>
<feature type="transmembrane region" description="Helical" evidence="6">
    <location>
        <begin position="111"/>
        <end position="135"/>
    </location>
</feature>
<dbReference type="GeneID" id="85486050"/>
<dbReference type="PROSITE" id="PS50850">
    <property type="entry name" value="MFS"/>
    <property type="match status" value="1"/>
</dbReference>
<dbReference type="Proteomes" id="UP000182054">
    <property type="component" value="Unassembled WGS sequence"/>
</dbReference>
<dbReference type="PANTHER" id="PTHR43124:SF3">
    <property type="entry name" value="CHLORAMPHENICOL EFFLUX PUMP RV0191"/>
    <property type="match status" value="1"/>
</dbReference>
<feature type="transmembrane region" description="Helical" evidence="6">
    <location>
        <begin position="83"/>
        <end position="105"/>
    </location>
</feature>
<keyword evidence="4 6" id="KW-1133">Transmembrane helix</keyword>
<feature type="transmembrane region" description="Helical" evidence="6">
    <location>
        <begin position="212"/>
        <end position="237"/>
    </location>
</feature>
<proteinExistence type="predicted"/>
<feature type="domain" description="Major facilitator superfamily (MFS) profile" evidence="7">
    <location>
        <begin position="18"/>
        <end position="398"/>
    </location>
</feature>
<feature type="transmembrane region" description="Helical" evidence="6">
    <location>
        <begin position="172"/>
        <end position="192"/>
    </location>
</feature>
<keyword evidence="3 6" id="KW-0812">Transmembrane</keyword>
<dbReference type="InterPro" id="IPR036259">
    <property type="entry name" value="MFS_trans_sf"/>
</dbReference>
<dbReference type="Pfam" id="PF07690">
    <property type="entry name" value="MFS_1"/>
    <property type="match status" value="1"/>
</dbReference>
<feature type="transmembrane region" description="Helical" evidence="6">
    <location>
        <begin position="142"/>
        <end position="160"/>
    </location>
</feature>
<comment type="subcellular location">
    <subcellularLocation>
        <location evidence="1">Cell membrane</location>
        <topology evidence="1">Multi-pass membrane protein</topology>
    </subcellularLocation>
</comment>
<feature type="transmembrane region" description="Helical" evidence="6">
    <location>
        <begin position="309"/>
        <end position="334"/>
    </location>
</feature>